<sequence length="30" mass="3583">MRDKCVKSNNTVLTLLEQTIPRRNNQPRRT</sequence>
<dbReference type="AlphaFoldDB" id="A0A182XR51"/>
<dbReference type="Proteomes" id="UP000076407">
    <property type="component" value="Unassembled WGS sequence"/>
</dbReference>
<name>A0A182XR51_ANOQN</name>
<keyword evidence="2" id="KW-1185">Reference proteome</keyword>
<evidence type="ECO:0000313" key="2">
    <source>
        <dbReference type="Proteomes" id="UP000076407"/>
    </source>
</evidence>
<reference evidence="1" key="1">
    <citation type="submission" date="2020-05" db="UniProtKB">
        <authorList>
            <consortium name="EnsemblMetazoa"/>
        </authorList>
    </citation>
    <scope>IDENTIFICATION</scope>
    <source>
        <strain evidence="1">SANGQUA</strain>
    </source>
</reference>
<protein>
    <submittedName>
        <fullName evidence="1">Uncharacterized protein</fullName>
    </submittedName>
</protein>
<organism evidence="1 2">
    <name type="scientific">Anopheles quadriannulatus</name>
    <name type="common">Mosquito</name>
    <dbReference type="NCBI Taxonomy" id="34691"/>
    <lineage>
        <taxon>Eukaryota</taxon>
        <taxon>Metazoa</taxon>
        <taxon>Ecdysozoa</taxon>
        <taxon>Arthropoda</taxon>
        <taxon>Hexapoda</taxon>
        <taxon>Insecta</taxon>
        <taxon>Pterygota</taxon>
        <taxon>Neoptera</taxon>
        <taxon>Endopterygota</taxon>
        <taxon>Diptera</taxon>
        <taxon>Nematocera</taxon>
        <taxon>Culicoidea</taxon>
        <taxon>Culicidae</taxon>
        <taxon>Anophelinae</taxon>
        <taxon>Anopheles</taxon>
    </lineage>
</organism>
<dbReference type="EnsemblMetazoa" id="AQUA014334-RA">
    <property type="protein sequence ID" value="AQUA014334-PA"/>
    <property type="gene ID" value="AQUA014334"/>
</dbReference>
<proteinExistence type="predicted"/>
<accession>A0A182XR51</accession>
<evidence type="ECO:0000313" key="1">
    <source>
        <dbReference type="EnsemblMetazoa" id="AQUA014334-PA"/>
    </source>
</evidence>